<organism evidence="1 2">
    <name type="scientific">Lentisphaera araneosa HTCC2155</name>
    <dbReference type="NCBI Taxonomy" id="313628"/>
    <lineage>
        <taxon>Bacteria</taxon>
        <taxon>Pseudomonadati</taxon>
        <taxon>Lentisphaerota</taxon>
        <taxon>Lentisphaeria</taxon>
        <taxon>Lentisphaerales</taxon>
        <taxon>Lentisphaeraceae</taxon>
        <taxon>Lentisphaera</taxon>
    </lineage>
</organism>
<proteinExistence type="predicted"/>
<dbReference type="PANTHER" id="PTHR30292:SF0">
    <property type="entry name" value="5-OXOPROLINASE SUBUNIT A"/>
    <property type="match status" value="1"/>
</dbReference>
<comment type="caution">
    <text evidence="1">The sequence shown here is derived from an EMBL/GenBank/DDBJ whole genome shotgun (WGS) entry which is preliminary data.</text>
</comment>
<evidence type="ECO:0000313" key="1">
    <source>
        <dbReference type="EMBL" id="EDM27516.1"/>
    </source>
</evidence>
<dbReference type="eggNOG" id="COG1540">
    <property type="taxonomic scope" value="Bacteria"/>
</dbReference>
<dbReference type="InterPro" id="IPR005501">
    <property type="entry name" value="LamB/YcsF/PxpA-like"/>
</dbReference>
<reference evidence="1 2" key="1">
    <citation type="journal article" date="2010" name="J. Bacteriol.">
        <title>Genome sequence of Lentisphaera araneosa HTCC2155T, the type species of the order Lentisphaerales in the phylum Lentisphaerae.</title>
        <authorList>
            <person name="Thrash J.C."/>
            <person name="Cho J.C."/>
            <person name="Vergin K.L."/>
            <person name="Morris R.M."/>
            <person name="Giovannoni S.J."/>
        </authorList>
    </citation>
    <scope>NUCLEOTIDE SEQUENCE [LARGE SCALE GENOMIC DNA]</scope>
    <source>
        <strain evidence="1 2">HTCC2155</strain>
    </source>
</reference>
<protein>
    <recommendedName>
        <fullName evidence="3">LamB/YcsF family protein</fullName>
    </recommendedName>
</protein>
<gene>
    <name evidence="1" type="ORF">LNTAR_05371</name>
</gene>
<dbReference type="AlphaFoldDB" id="A6DLR1"/>
<keyword evidence="2" id="KW-1185">Reference proteome</keyword>
<dbReference type="STRING" id="313628.LNTAR_05371"/>
<dbReference type="EMBL" id="ABCK01000009">
    <property type="protein sequence ID" value="EDM27516.1"/>
    <property type="molecule type" value="Genomic_DNA"/>
</dbReference>
<sequence>MKINCDIGERGIDNVIDQELITLVDIANLACGGHAGDADSIKFFRNLADENDVQITAHLSYPDKENFGRISMDLSSEELLNALDQQYALVSDIKWIKFHGALYNDLNKDRELAQVIYHWLIKNKIEVLLCPQNSAIAQLCETEQLIHIMPEVFAERAYIYDGEKQQFALMPRGKKGAVLESLEEALIHSEQLLQGTVFTHEEDGTKVCREIYGESICIHSDATIALELAKELRGRLA</sequence>
<dbReference type="Gene3D" id="3.20.20.370">
    <property type="entry name" value="Glycoside hydrolase/deacetylase"/>
    <property type="match status" value="1"/>
</dbReference>
<dbReference type="RefSeq" id="WP_007278820.1">
    <property type="nucleotide sequence ID" value="NZ_ABCK01000009.1"/>
</dbReference>
<accession>A6DLR1</accession>
<dbReference type="Pfam" id="PF03746">
    <property type="entry name" value="LamB_YcsF"/>
    <property type="match status" value="1"/>
</dbReference>
<dbReference type="InterPro" id="IPR011330">
    <property type="entry name" value="Glyco_hydro/deAcase_b/a-brl"/>
</dbReference>
<evidence type="ECO:0000313" key="2">
    <source>
        <dbReference type="Proteomes" id="UP000004947"/>
    </source>
</evidence>
<evidence type="ECO:0008006" key="3">
    <source>
        <dbReference type="Google" id="ProtNLM"/>
    </source>
</evidence>
<dbReference type="SUPFAM" id="SSF88713">
    <property type="entry name" value="Glycoside hydrolase/deacetylase"/>
    <property type="match status" value="1"/>
</dbReference>
<dbReference type="OrthoDB" id="9773478at2"/>
<dbReference type="GO" id="GO:0005975">
    <property type="term" value="P:carbohydrate metabolic process"/>
    <property type="evidence" value="ECO:0007669"/>
    <property type="project" value="InterPro"/>
</dbReference>
<name>A6DLR1_9BACT</name>
<dbReference type="Proteomes" id="UP000004947">
    <property type="component" value="Unassembled WGS sequence"/>
</dbReference>
<dbReference type="PANTHER" id="PTHR30292">
    <property type="entry name" value="UNCHARACTERIZED PROTEIN YBGL-RELATED"/>
    <property type="match status" value="1"/>
</dbReference>